<dbReference type="EMBL" id="UFTF01000001">
    <property type="protein sequence ID" value="SUV45325.1"/>
    <property type="molecule type" value="Genomic_DNA"/>
</dbReference>
<reference evidence="2 3" key="1">
    <citation type="submission" date="2018-06" db="EMBL/GenBank/DDBJ databases">
        <authorList>
            <consortium name="Pathogen Informatics"/>
            <person name="Doyle S."/>
        </authorList>
    </citation>
    <scope>NUCLEOTIDE SEQUENCE [LARGE SCALE GENOMIC DNA]</scope>
    <source>
        <strain evidence="2 3">NCTC12862</strain>
    </source>
</reference>
<dbReference type="Gene3D" id="3.40.50.150">
    <property type="entry name" value="Vaccinia Virus protein VP39"/>
    <property type="match status" value="1"/>
</dbReference>
<dbReference type="AlphaFoldDB" id="A0A380ZGM2"/>
<gene>
    <name evidence="2" type="ORF">NCTC12862_01053</name>
</gene>
<dbReference type="OrthoDB" id="529288at2"/>
<evidence type="ECO:0000313" key="3">
    <source>
        <dbReference type="Proteomes" id="UP000254950"/>
    </source>
</evidence>
<name>A0A380ZGM2_BARDO</name>
<evidence type="ECO:0000259" key="1">
    <source>
        <dbReference type="Pfam" id="PF09860"/>
    </source>
</evidence>
<organism evidence="2 3">
    <name type="scientific">Bartonella doshiae</name>
    <dbReference type="NCBI Taxonomy" id="33044"/>
    <lineage>
        <taxon>Bacteria</taxon>
        <taxon>Pseudomonadati</taxon>
        <taxon>Pseudomonadota</taxon>
        <taxon>Alphaproteobacteria</taxon>
        <taxon>Hyphomicrobiales</taxon>
        <taxon>Bartonellaceae</taxon>
        <taxon>Bartonella</taxon>
    </lineage>
</organism>
<dbReference type="Proteomes" id="UP000254950">
    <property type="component" value="Unassembled WGS sequence"/>
</dbReference>
<dbReference type="InterPro" id="IPR018656">
    <property type="entry name" value="DUF2087"/>
</dbReference>
<accession>A0A380ZGM2</accession>
<dbReference type="RefSeq" id="WP_004856063.1">
    <property type="nucleotide sequence ID" value="NZ_CACVBH010000012.1"/>
</dbReference>
<dbReference type="InterPro" id="IPR029063">
    <property type="entry name" value="SAM-dependent_MTases_sf"/>
</dbReference>
<evidence type="ECO:0000313" key="2">
    <source>
        <dbReference type="EMBL" id="SUV45325.1"/>
    </source>
</evidence>
<dbReference type="SUPFAM" id="SSF53335">
    <property type="entry name" value="S-adenosyl-L-methionine-dependent methyltransferases"/>
    <property type="match status" value="1"/>
</dbReference>
<feature type="domain" description="DUF2087" evidence="1">
    <location>
        <begin position="355"/>
        <end position="410"/>
    </location>
</feature>
<dbReference type="STRING" id="33044.GCA_900005695_01153"/>
<sequence>MQLIRPGMGTENSTQLIYALIQMARPRTVIEIGAGDSTRFIAKALQKAKQAWQQDKRLLESSLWEERTALLDPSGIPENYEPRLITIDDFTAEGQSAEEAWQALLKDDIEKNTVTFINENFFSLNENTLKSWEPIDFAWIDAGTPADDVRFIITLWEHIALGGYLCLHEPTMTTSVAINGEQRVRRVRTPIWEEILYRLDGSYEALTLPENHKYRQSGLGIVRKRTKTEQVVRLQSLQAELREINELPIRNDILPMGKEALHKRRTCNSLISAMTSATLRTVYAAIILGAKNLSDILKHVDSDAKIIHKSINRLLNLGLIQNAKEGFQAEETLWKALEDKNERDMENLSDRHLETEDMLTKIVEAFQMEKIYSEAEVSKICNLFTVDFARLRRILVESGFLKRYAGKYQRVRSRGNEV</sequence>
<proteinExistence type="predicted"/>
<dbReference type="Pfam" id="PF13578">
    <property type="entry name" value="Methyltransf_24"/>
    <property type="match status" value="1"/>
</dbReference>
<protein>
    <submittedName>
        <fullName evidence="2">Uncharacterized protein conserved in bacteria (DUF2087)</fullName>
    </submittedName>
</protein>
<dbReference type="Pfam" id="PF09860">
    <property type="entry name" value="DUF2087"/>
    <property type="match status" value="1"/>
</dbReference>